<dbReference type="KEGG" id="blag:BLTE_34810"/>
<feature type="domain" description="Ribosome maturation factor RimM PRC barrel" evidence="7">
    <location>
        <begin position="113"/>
        <end position="176"/>
    </location>
</feature>
<dbReference type="PANTHER" id="PTHR33692">
    <property type="entry name" value="RIBOSOME MATURATION FACTOR RIMM"/>
    <property type="match status" value="1"/>
</dbReference>
<comment type="function">
    <text evidence="5">An accessory protein needed during the final step in the assembly of 30S ribosomal subunit, possibly for assembly of the head region. Essential for efficient processing of 16S rRNA. May be needed both before and after RbfA during the maturation of 16S rRNA. It has affinity for free ribosomal 30S subunits but not for 70S ribosomes.</text>
</comment>
<dbReference type="GO" id="GO:0005840">
    <property type="term" value="C:ribosome"/>
    <property type="evidence" value="ECO:0007669"/>
    <property type="project" value="InterPro"/>
</dbReference>
<evidence type="ECO:0000313" key="9">
    <source>
        <dbReference type="Proteomes" id="UP000266934"/>
    </source>
</evidence>
<dbReference type="Pfam" id="PF24986">
    <property type="entry name" value="PRC_RimM"/>
    <property type="match status" value="1"/>
</dbReference>
<keyword evidence="9" id="KW-1185">Reference proteome</keyword>
<dbReference type="OrthoDB" id="9788191at2"/>
<accession>A0A348G5G3</accession>
<dbReference type="HAMAP" id="MF_00014">
    <property type="entry name" value="Ribosome_mat_RimM"/>
    <property type="match status" value="1"/>
</dbReference>
<evidence type="ECO:0000256" key="3">
    <source>
        <dbReference type="ARBA" id="ARBA00022552"/>
    </source>
</evidence>
<dbReference type="AlphaFoldDB" id="A0A348G5G3"/>
<feature type="domain" description="RimM N-terminal" evidence="6">
    <location>
        <begin position="20"/>
        <end position="99"/>
    </location>
</feature>
<keyword evidence="4 5" id="KW-0143">Chaperone</keyword>
<dbReference type="GO" id="GO:0006364">
    <property type="term" value="P:rRNA processing"/>
    <property type="evidence" value="ECO:0007669"/>
    <property type="project" value="UniProtKB-UniRule"/>
</dbReference>
<evidence type="ECO:0000256" key="4">
    <source>
        <dbReference type="ARBA" id="ARBA00023186"/>
    </source>
</evidence>
<keyword evidence="2 5" id="KW-0690">Ribosome biogenesis</keyword>
<name>A0A348G5G3_9HYPH</name>
<sequence>MTAAPPPGPDEETGAARRVCVARISGAYGVRGEARLLVFTEDPDALPSLGPFTDEAGARAFTLNALRSHGEGFVARFAEIASREDAEALRNTDLYIPRDRLPALDEAETFYHADLIGLAVRAPEGDTLGKVVAVLNFGAGDILDIAPAWGGATVMVPFTQAMVPAVDLAAGYLTLASRDLVPPPKPAKEGAGRAAKRLATKRLATKRRAAETGGGG</sequence>
<dbReference type="RefSeq" id="WP_126401853.1">
    <property type="nucleotide sequence ID" value="NZ_AP018907.1"/>
</dbReference>
<gene>
    <name evidence="5" type="primary">rimM</name>
    <name evidence="8" type="ORF">BLTE_34810</name>
</gene>
<dbReference type="GO" id="GO:0042274">
    <property type="term" value="P:ribosomal small subunit biogenesis"/>
    <property type="evidence" value="ECO:0007669"/>
    <property type="project" value="UniProtKB-UniRule"/>
</dbReference>
<dbReference type="GO" id="GO:0043022">
    <property type="term" value="F:ribosome binding"/>
    <property type="evidence" value="ECO:0007669"/>
    <property type="project" value="InterPro"/>
</dbReference>
<keyword evidence="3 5" id="KW-0698">rRNA processing</keyword>
<dbReference type="Proteomes" id="UP000266934">
    <property type="component" value="Chromosome"/>
</dbReference>
<evidence type="ECO:0000256" key="1">
    <source>
        <dbReference type="ARBA" id="ARBA00022490"/>
    </source>
</evidence>
<organism evidence="8 9">
    <name type="scientific">Blastochloris tepida</name>
    <dbReference type="NCBI Taxonomy" id="2233851"/>
    <lineage>
        <taxon>Bacteria</taxon>
        <taxon>Pseudomonadati</taxon>
        <taxon>Pseudomonadota</taxon>
        <taxon>Alphaproteobacteria</taxon>
        <taxon>Hyphomicrobiales</taxon>
        <taxon>Blastochloridaceae</taxon>
        <taxon>Blastochloris</taxon>
    </lineage>
</organism>
<dbReference type="Gene3D" id="2.40.30.60">
    <property type="entry name" value="RimM"/>
    <property type="match status" value="1"/>
</dbReference>
<protein>
    <recommendedName>
        <fullName evidence="5">Ribosome maturation factor RimM</fullName>
    </recommendedName>
</protein>
<comment type="subunit">
    <text evidence="5">Binds ribosomal protein uS19.</text>
</comment>
<evidence type="ECO:0000256" key="2">
    <source>
        <dbReference type="ARBA" id="ARBA00022517"/>
    </source>
</evidence>
<evidence type="ECO:0000259" key="6">
    <source>
        <dbReference type="Pfam" id="PF01782"/>
    </source>
</evidence>
<dbReference type="InterPro" id="IPR056792">
    <property type="entry name" value="PRC_RimM"/>
</dbReference>
<dbReference type="GO" id="GO:0005737">
    <property type="term" value="C:cytoplasm"/>
    <property type="evidence" value="ECO:0007669"/>
    <property type="project" value="UniProtKB-SubCell"/>
</dbReference>
<comment type="domain">
    <text evidence="5">The PRC barrel domain binds ribosomal protein uS19.</text>
</comment>
<reference evidence="8 9" key="1">
    <citation type="submission" date="2018-08" db="EMBL/GenBank/DDBJ databases">
        <title>Complete genome sequencing of Blastochloris tepida GI.</title>
        <authorList>
            <person name="Tsukatani Y."/>
            <person name="Mori H."/>
        </authorList>
    </citation>
    <scope>NUCLEOTIDE SEQUENCE [LARGE SCALE GENOMIC DNA]</scope>
    <source>
        <strain evidence="8 9">GI</strain>
    </source>
</reference>
<proteinExistence type="inferred from homology"/>
<evidence type="ECO:0000259" key="7">
    <source>
        <dbReference type="Pfam" id="PF24986"/>
    </source>
</evidence>
<evidence type="ECO:0000313" key="8">
    <source>
        <dbReference type="EMBL" id="BBF94796.1"/>
    </source>
</evidence>
<comment type="similarity">
    <text evidence="5">Belongs to the RimM family.</text>
</comment>
<comment type="subcellular location">
    <subcellularLocation>
        <location evidence="5">Cytoplasm</location>
    </subcellularLocation>
</comment>
<evidence type="ECO:0000256" key="5">
    <source>
        <dbReference type="HAMAP-Rule" id="MF_00014"/>
    </source>
</evidence>
<dbReference type="SUPFAM" id="SSF50346">
    <property type="entry name" value="PRC-barrel domain"/>
    <property type="match status" value="1"/>
</dbReference>
<dbReference type="InterPro" id="IPR009000">
    <property type="entry name" value="Transl_B-barrel_sf"/>
</dbReference>
<dbReference type="InterPro" id="IPR036976">
    <property type="entry name" value="RimM_N_sf"/>
</dbReference>
<dbReference type="Gene3D" id="2.30.30.240">
    <property type="entry name" value="PRC-barrel domain"/>
    <property type="match status" value="1"/>
</dbReference>
<dbReference type="PANTHER" id="PTHR33692:SF1">
    <property type="entry name" value="RIBOSOME MATURATION FACTOR RIMM"/>
    <property type="match status" value="1"/>
</dbReference>
<keyword evidence="1 5" id="KW-0963">Cytoplasm</keyword>
<dbReference type="InterPro" id="IPR011961">
    <property type="entry name" value="RimM"/>
</dbReference>
<dbReference type="NCBIfam" id="TIGR02273">
    <property type="entry name" value="16S_RimM"/>
    <property type="match status" value="1"/>
</dbReference>
<dbReference type="EMBL" id="AP018907">
    <property type="protein sequence ID" value="BBF94796.1"/>
    <property type="molecule type" value="Genomic_DNA"/>
</dbReference>
<dbReference type="Pfam" id="PF01782">
    <property type="entry name" value="RimM"/>
    <property type="match status" value="1"/>
</dbReference>
<dbReference type="SUPFAM" id="SSF50447">
    <property type="entry name" value="Translation proteins"/>
    <property type="match status" value="1"/>
</dbReference>
<dbReference type="InterPro" id="IPR011033">
    <property type="entry name" value="PRC_barrel-like_sf"/>
</dbReference>
<dbReference type="InterPro" id="IPR002676">
    <property type="entry name" value="RimM_N"/>
</dbReference>